<dbReference type="InterPro" id="IPR026674">
    <property type="entry name" value="FLACC1"/>
</dbReference>
<proteinExistence type="predicted"/>
<name>A0A643BUP1_BALPH</name>
<dbReference type="EMBL" id="SGJD01004322">
    <property type="protein sequence ID" value="KAB0391696.1"/>
    <property type="molecule type" value="Genomic_DNA"/>
</dbReference>
<sequence>MPREGPDWHGLEAAWMTDYLSRRTAIITDLEEQISELTAIIEQMNRDHRSAQKLRSSEMDLRCAEMQKNFESKRRELEEAHAAQLSELEKNYKAALKAEKLAAQDKLEEMGKEYKYLKNMFHIYQNSIYDEMEDKWSKKKAEWEKDEKLEWEKILLRQKHKITKKFELESEEEKKKIHDSYSAIFENFNREKEELLKQHERDTLQLEELRKTKEVIEEELHAQALILESLNTTLYQTQMELQREKAMVANLEKTLQTKLAEAEENFKYTTQHLTEENIHLRQKTIAKNEEIFDERSGKSTSVTIYEHNSDILEDGGNETQES</sequence>
<organism evidence="2 3">
    <name type="scientific">Balaenoptera physalus</name>
    <name type="common">Fin whale</name>
    <name type="synonym">Balaena physalus</name>
    <dbReference type="NCBI Taxonomy" id="9770"/>
    <lineage>
        <taxon>Eukaryota</taxon>
        <taxon>Metazoa</taxon>
        <taxon>Chordata</taxon>
        <taxon>Craniata</taxon>
        <taxon>Vertebrata</taxon>
        <taxon>Euteleostomi</taxon>
        <taxon>Mammalia</taxon>
        <taxon>Eutheria</taxon>
        <taxon>Laurasiatheria</taxon>
        <taxon>Artiodactyla</taxon>
        <taxon>Whippomorpha</taxon>
        <taxon>Cetacea</taxon>
        <taxon>Mysticeti</taxon>
        <taxon>Balaenopteridae</taxon>
        <taxon>Balaenoptera</taxon>
    </lineage>
</organism>
<dbReference type="OrthoDB" id="10013155at2759"/>
<evidence type="ECO:0000256" key="1">
    <source>
        <dbReference type="SAM" id="Coils"/>
    </source>
</evidence>
<dbReference type="PANTHER" id="PTHR21707:SF42">
    <property type="entry name" value="FLAGELLUM-ASSOCIATED COILED-COIL DOMAIN-CONTAINING PROTEIN 1"/>
    <property type="match status" value="1"/>
</dbReference>
<comment type="caution">
    <text evidence="2">The sequence shown here is derived from an EMBL/GenBank/DDBJ whole genome shotgun (WGS) entry which is preliminary data.</text>
</comment>
<dbReference type="Proteomes" id="UP000437017">
    <property type="component" value="Unassembled WGS sequence"/>
</dbReference>
<dbReference type="PANTHER" id="PTHR21707">
    <property type="entry name" value="FLAGELLUM-ASSOCIATED COILED-COIL DOMAIN-CONTAINING PROTEIN 1"/>
    <property type="match status" value="1"/>
</dbReference>
<gene>
    <name evidence="2" type="ORF">E2I00_013936</name>
</gene>
<dbReference type="AlphaFoldDB" id="A0A643BUP1"/>
<feature type="coiled-coil region" evidence="1">
    <location>
        <begin position="27"/>
        <end position="113"/>
    </location>
</feature>
<protein>
    <recommendedName>
        <fullName evidence="4">Amyotrophic lateral sclerosis 2 chromosomal region candidate gene 12 protein</fullName>
    </recommendedName>
</protein>
<dbReference type="GO" id="GO:0005737">
    <property type="term" value="C:cytoplasm"/>
    <property type="evidence" value="ECO:0007669"/>
    <property type="project" value="TreeGrafter"/>
</dbReference>
<keyword evidence="1" id="KW-0175">Coiled coil</keyword>
<accession>A0A643BUP1</accession>
<evidence type="ECO:0008006" key="4">
    <source>
        <dbReference type="Google" id="ProtNLM"/>
    </source>
</evidence>
<evidence type="ECO:0000313" key="3">
    <source>
        <dbReference type="Proteomes" id="UP000437017"/>
    </source>
</evidence>
<keyword evidence="3" id="KW-1185">Reference proteome</keyword>
<evidence type="ECO:0000313" key="2">
    <source>
        <dbReference type="EMBL" id="KAB0391696.1"/>
    </source>
</evidence>
<feature type="coiled-coil region" evidence="1">
    <location>
        <begin position="189"/>
        <end position="261"/>
    </location>
</feature>
<reference evidence="2 3" key="1">
    <citation type="journal article" date="2019" name="PLoS ONE">
        <title>Genomic analyses reveal an absence of contemporary introgressive admixture between fin whales and blue whales, despite known hybrids.</title>
        <authorList>
            <person name="Westbury M.V."/>
            <person name="Petersen B."/>
            <person name="Lorenzen E.D."/>
        </authorList>
    </citation>
    <scope>NUCLEOTIDE SEQUENCE [LARGE SCALE GENOMIC DNA]</scope>
    <source>
        <strain evidence="2">FinWhale-01</strain>
    </source>
</reference>